<dbReference type="Proteomes" id="UP000198341">
    <property type="component" value="Chromosome 4"/>
</dbReference>
<dbReference type="PROSITE" id="PS51257">
    <property type="entry name" value="PROKAR_LIPOPROTEIN"/>
    <property type="match status" value="1"/>
</dbReference>
<feature type="compositionally biased region" description="Basic and acidic residues" evidence="1">
    <location>
        <begin position="132"/>
        <end position="144"/>
    </location>
</feature>
<proteinExistence type="predicted"/>
<feature type="compositionally biased region" description="Low complexity" evidence="1">
    <location>
        <begin position="104"/>
        <end position="125"/>
    </location>
</feature>
<keyword evidence="4" id="KW-1185">Reference proteome</keyword>
<dbReference type="EMBL" id="FO082275">
    <property type="protein sequence ID" value="CCO16167.1"/>
    <property type="molecule type" value="Genomic_DNA"/>
</dbReference>
<dbReference type="STRING" id="41875.K8EDJ8"/>
<feature type="region of interest" description="Disordered" evidence="1">
    <location>
        <begin position="44"/>
        <end position="144"/>
    </location>
</feature>
<evidence type="ECO:0000313" key="3">
    <source>
        <dbReference type="EMBL" id="CCO16167.1"/>
    </source>
</evidence>
<accession>K8EDJ8</accession>
<feature type="chain" id="PRO_5003917334" evidence="2">
    <location>
        <begin position="30"/>
        <end position="586"/>
    </location>
</feature>
<organism evidence="3 4">
    <name type="scientific">Bathycoccus prasinos</name>
    <dbReference type="NCBI Taxonomy" id="41875"/>
    <lineage>
        <taxon>Eukaryota</taxon>
        <taxon>Viridiplantae</taxon>
        <taxon>Chlorophyta</taxon>
        <taxon>Mamiellophyceae</taxon>
        <taxon>Mamiellales</taxon>
        <taxon>Bathycoccaceae</taxon>
        <taxon>Bathycoccus</taxon>
    </lineage>
</organism>
<feature type="compositionally biased region" description="Basic and acidic residues" evidence="1">
    <location>
        <begin position="466"/>
        <end position="476"/>
    </location>
</feature>
<feature type="compositionally biased region" description="Polar residues" evidence="1">
    <location>
        <begin position="534"/>
        <end position="555"/>
    </location>
</feature>
<reference evidence="3 4" key="1">
    <citation type="submission" date="2011-10" db="EMBL/GenBank/DDBJ databases">
        <authorList>
            <person name="Genoscope - CEA"/>
        </authorList>
    </citation>
    <scope>NUCLEOTIDE SEQUENCE [LARGE SCALE GENOMIC DNA]</scope>
    <source>
        <strain evidence="3 4">RCC 1105</strain>
    </source>
</reference>
<evidence type="ECO:0000313" key="4">
    <source>
        <dbReference type="Proteomes" id="UP000198341"/>
    </source>
</evidence>
<evidence type="ECO:0000256" key="1">
    <source>
        <dbReference type="SAM" id="MobiDB-lite"/>
    </source>
</evidence>
<sequence>MMKRSVGLLFFALTFVVFLLSCGISVTEGARLLKQNYDEEDAGDEIGEMNAMQRKTTKNEEDDDQAAIYAAKLEEEEIENTQLSNEEESELEQVEEEVAKEASEMSSSSSSSSSSSEVASSGDSSENTENMELSKSDDTNGGRLSEEEILEENRRMATKVWEGITGQPEGKEKDLIDKIVEAHSLESTPMDGFLMENADSECGPSGPFALLTLWNSVDEFKRQKIIDFFSQNDDEVSTSNPTWSTVAVKSLKLSGVFSTRFAGEGESKRECIANFLTNNKMRQLEDVNRAKGIETSRPHQTERQRDLAKGKQARLLRDYVLTKILPSAQTLEARGANDEATVLVLALNCKVEKRRALLFALFDAVISTFKLNANDVALSLGRRHVTQDMYELINQTPGDMLGEERGDKLSYTRGDDPIVVKAGICPTLVGKHDVDENANEGGEGFGDERDHLQRAHAQARDHFAPHRTENHHDPTNPHHQHTHGSHQMGSLPGMQSVFGGDDMKMLGGSSGKRGSSNNQAKQMGMSAFGISDHSAMQSPRSRSNEGRTQPKSNYVPTLEDPLQGYMNSHPAPRRHRARGVGRSETL</sequence>
<dbReference type="GeneID" id="19016034"/>
<evidence type="ECO:0000256" key="2">
    <source>
        <dbReference type="SAM" id="SignalP"/>
    </source>
</evidence>
<feature type="signal peptide" evidence="2">
    <location>
        <begin position="1"/>
        <end position="29"/>
    </location>
</feature>
<name>K8EDJ8_9CHLO</name>
<feature type="region of interest" description="Disordered" evidence="1">
    <location>
        <begin position="466"/>
        <end position="520"/>
    </location>
</feature>
<keyword evidence="2" id="KW-0732">Signal</keyword>
<gene>
    <name evidence="3" type="ORF">Bathy04g00080</name>
</gene>
<dbReference type="RefSeq" id="XP_007513642.1">
    <property type="nucleotide sequence ID" value="XM_007513580.1"/>
</dbReference>
<dbReference type="AlphaFoldDB" id="K8EDJ8"/>
<feature type="region of interest" description="Disordered" evidence="1">
    <location>
        <begin position="532"/>
        <end position="586"/>
    </location>
</feature>
<protein>
    <submittedName>
        <fullName evidence="3">Uncharacterized protein</fullName>
    </submittedName>
</protein>
<feature type="compositionally biased region" description="Acidic residues" evidence="1">
    <location>
        <begin position="74"/>
        <end position="96"/>
    </location>
</feature>
<dbReference type="KEGG" id="bpg:Bathy04g00080"/>